<feature type="active site" description="Proton donor" evidence="8">
    <location>
        <position position="333"/>
    </location>
</feature>
<dbReference type="PROSITE" id="PS51257">
    <property type="entry name" value="PROKAR_LIPOPROTEIN"/>
    <property type="match status" value="1"/>
</dbReference>
<keyword evidence="5" id="KW-0326">Glycosidase</keyword>
<dbReference type="CDD" id="cd06563">
    <property type="entry name" value="GH20_chitobiase-like"/>
    <property type="match status" value="1"/>
</dbReference>
<dbReference type="PANTHER" id="PTHR22600:SF57">
    <property type="entry name" value="BETA-N-ACETYLHEXOSAMINIDASE"/>
    <property type="match status" value="1"/>
</dbReference>
<protein>
    <recommendedName>
        <fullName evidence="3">beta-N-acetylhexosaminidase</fullName>
        <ecNumber evidence="3">3.2.1.52</ecNumber>
    </recommendedName>
    <alternativeName>
        <fullName evidence="6">Beta-N-acetylhexosaminidase</fullName>
    </alternativeName>
    <alternativeName>
        <fullName evidence="7">N-acetyl-beta-glucosaminidase</fullName>
    </alternativeName>
</protein>
<name>A0A1L3ES11_9GAMM</name>
<dbReference type="InterPro" id="IPR015882">
    <property type="entry name" value="HEX_bac_N"/>
</dbReference>
<dbReference type="InterPro" id="IPR015883">
    <property type="entry name" value="Glyco_hydro_20_cat"/>
</dbReference>
<evidence type="ECO:0000259" key="12">
    <source>
        <dbReference type="Pfam" id="PF13290"/>
    </source>
</evidence>
<dbReference type="GO" id="GO:0030203">
    <property type="term" value="P:glycosaminoglycan metabolic process"/>
    <property type="evidence" value="ECO:0007669"/>
    <property type="project" value="TreeGrafter"/>
</dbReference>
<dbReference type="EMBL" id="CP017480">
    <property type="protein sequence ID" value="APG03830.1"/>
    <property type="molecule type" value="Genomic_DNA"/>
</dbReference>
<dbReference type="Pfam" id="PF00728">
    <property type="entry name" value="Glyco_hydro_20"/>
    <property type="match status" value="1"/>
</dbReference>
<sequence length="758" mass="82734">MRRTLFLAMALGLTACASQPRHDASPVDSTPLSLIPQPASLQRLPGHFRLDPLTSIVVAPGNAAAKKVATQLQGWIRQARGMDIAIVEGKPHSGAIVLLTDTTTKGREAYTLDVNDNGVRIAANDETGLFYGAVTYWQLLTDPASQNGVPAVHIVDAPRFAWRGLMLDSARHFQSVTEIEHLLDQMAMHKLNTFHWHLTDDQGWRLQVLKYPKLTEVGACRKPVGPDVALTGDPERPYCGFYTQDEAKQIVAYAAERHITVVPEIEMPGHAQAAVAAYPQFGAGSKKLGVSTDWGVNTALFNVDDGTFTFLQNVLDEVMAIFPSTYIHVGGDEAAKDEWEHSKVVQARMKSLGIDDEEKMQGWFVERIGAYLDQHGRRIVGWDEILDGKVPASATVMSWRGTKGAIKAANAGHDVVMAPSPTLYLDRLQSTLPDEQPGSPQVQTLKMVYDFDPVPADIAADKASHVLGAQVTVFAEYLPNWYRTQHAVFPRIAALAERTWSPTADWNGFVARLPAEMSRYRAAGIVPADGAYAVAINAVASDSDKAKVTLSSQTGYGTIRYTTDGTSPSAQSTAYTSPFDVPLPTTVRANSFDNGFALAGPRENAIDAKSLLRRSSDQLDTCGDKLVLRIESPDAVNGVRPVYKVDIMNTCWVWKGVKLDGRYGVDVTVDRLPYNYALWKDAAGIVSRKARSRAGEIEIHQDSCDGPKISTIALDKAKDGRATLQGILPKREGVHDLCFVITGKPGPKIWVLGDVQLR</sequence>
<dbReference type="InterPro" id="IPR059177">
    <property type="entry name" value="GH29D-like_dom"/>
</dbReference>
<evidence type="ECO:0000313" key="14">
    <source>
        <dbReference type="Proteomes" id="UP000182987"/>
    </source>
</evidence>
<feature type="chain" id="PRO_5009853193" description="beta-N-acetylhexosaminidase" evidence="9">
    <location>
        <begin position="18"/>
        <end position="758"/>
    </location>
</feature>
<evidence type="ECO:0000259" key="11">
    <source>
        <dbReference type="Pfam" id="PF02838"/>
    </source>
</evidence>
<dbReference type="InterPro" id="IPR029018">
    <property type="entry name" value="Hex-like_dom2"/>
</dbReference>
<evidence type="ECO:0000256" key="1">
    <source>
        <dbReference type="ARBA" id="ARBA00001231"/>
    </source>
</evidence>
<keyword evidence="9" id="KW-0732">Signal</keyword>
<gene>
    <name evidence="13" type="ORF">BJI69_07855</name>
</gene>
<evidence type="ECO:0000256" key="9">
    <source>
        <dbReference type="SAM" id="SignalP"/>
    </source>
</evidence>
<accession>A0A1L3ES11</accession>
<organism evidence="13 14">
    <name type="scientific">Luteibacter rhizovicinus DSM 16549</name>
    <dbReference type="NCBI Taxonomy" id="1440763"/>
    <lineage>
        <taxon>Bacteria</taxon>
        <taxon>Pseudomonadati</taxon>
        <taxon>Pseudomonadota</taxon>
        <taxon>Gammaproteobacteria</taxon>
        <taxon>Lysobacterales</taxon>
        <taxon>Rhodanobacteraceae</taxon>
        <taxon>Luteibacter</taxon>
    </lineage>
</organism>
<dbReference type="EC" id="3.2.1.52" evidence="3"/>
<dbReference type="GO" id="GO:0005975">
    <property type="term" value="P:carbohydrate metabolic process"/>
    <property type="evidence" value="ECO:0007669"/>
    <property type="project" value="InterPro"/>
</dbReference>
<dbReference type="RefSeq" id="WP_046968409.1">
    <property type="nucleotide sequence ID" value="NZ_CP017480.1"/>
</dbReference>
<evidence type="ECO:0000256" key="8">
    <source>
        <dbReference type="PIRSR" id="PIRSR625705-1"/>
    </source>
</evidence>
<dbReference type="PANTHER" id="PTHR22600">
    <property type="entry name" value="BETA-HEXOSAMINIDASE"/>
    <property type="match status" value="1"/>
</dbReference>
<comment type="catalytic activity">
    <reaction evidence="1">
        <text>Hydrolysis of terminal non-reducing N-acetyl-D-hexosamine residues in N-acetyl-beta-D-hexosaminides.</text>
        <dbReference type="EC" id="3.2.1.52"/>
    </reaction>
</comment>
<evidence type="ECO:0000259" key="10">
    <source>
        <dbReference type="Pfam" id="PF00728"/>
    </source>
</evidence>
<dbReference type="InterPro" id="IPR025705">
    <property type="entry name" value="Beta_hexosaminidase_sua/sub"/>
</dbReference>
<keyword evidence="14" id="KW-1185">Reference proteome</keyword>
<dbReference type="SUPFAM" id="SSF55545">
    <property type="entry name" value="beta-N-acetylhexosaminidase-like domain"/>
    <property type="match status" value="1"/>
</dbReference>
<dbReference type="OrthoDB" id="9763537at2"/>
<dbReference type="Proteomes" id="UP000182987">
    <property type="component" value="Chromosome"/>
</dbReference>
<feature type="domain" description="Beta-hexosaminidase bacterial type N-terminal" evidence="11">
    <location>
        <begin position="33"/>
        <end position="157"/>
    </location>
</feature>
<feature type="signal peptide" evidence="9">
    <location>
        <begin position="1"/>
        <end position="17"/>
    </location>
</feature>
<dbReference type="GO" id="GO:0016020">
    <property type="term" value="C:membrane"/>
    <property type="evidence" value="ECO:0007669"/>
    <property type="project" value="TreeGrafter"/>
</dbReference>
<evidence type="ECO:0000256" key="7">
    <source>
        <dbReference type="ARBA" id="ARBA00033000"/>
    </source>
</evidence>
<dbReference type="InterPro" id="IPR017853">
    <property type="entry name" value="GH"/>
</dbReference>
<evidence type="ECO:0000256" key="2">
    <source>
        <dbReference type="ARBA" id="ARBA00006285"/>
    </source>
</evidence>
<dbReference type="GO" id="GO:0004563">
    <property type="term" value="F:beta-N-acetylhexosaminidase activity"/>
    <property type="evidence" value="ECO:0007669"/>
    <property type="project" value="UniProtKB-EC"/>
</dbReference>
<dbReference type="PRINTS" id="PR00738">
    <property type="entry name" value="GLHYDRLASE20"/>
</dbReference>
<dbReference type="Pfam" id="PF13290">
    <property type="entry name" value="CHB_HEX_C_1"/>
    <property type="match status" value="1"/>
</dbReference>
<dbReference type="KEGG" id="lrz:BJI69_07855"/>
<dbReference type="STRING" id="1440763.BJI69_07855"/>
<dbReference type="Pfam" id="PF02838">
    <property type="entry name" value="Glyco_hydro_20b"/>
    <property type="match status" value="1"/>
</dbReference>
<evidence type="ECO:0000256" key="6">
    <source>
        <dbReference type="ARBA" id="ARBA00030512"/>
    </source>
</evidence>
<comment type="similarity">
    <text evidence="2">Belongs to the glycosyl hydrolase 20 family.</text>
</comment>
<dbReference type="Gene3D" id="3.20.20.80">
    <property type="entry name" value="Glycosidases"/>
    <property type="match status" value="1"/>
</dbReference>
<evidence type="ECO:0000256" key="5">
    <source>
        <dbReference type="ARBA" id="ARBA00023295"/>
    </source>
</evidence>
<keyword evidence="4" id="KW-0378">Hydrolase</keyword>
<proteinExistence type="inferred from homology"/>
<dbReference type="Gene3D" id="3.30.379.10">
    <property type="entry name" value="Chitobiase/beta-hexosaminidase domain 2-like"/>
    <property type="match status" value="1"/>
</dbReference>
<feature type="domain" description="GH29D-like beta-sandwich" evidence="12">
    <location>
        <begin position="544"/>
        <end position="595"/>
    </location>
</feature>
<dbReference type="AlphaFoldDB" id="A0A1L3ES11"/>
<evidence type="ECO:0000313" key="13">
    <source>
        <dbReference type="EMBL" id="APG03830.1"/>
    </source>
</evidence>
<dbReference type="SUPFAM" id="SSF51445">
    <property type="entry name" value="(Trans)glycosidases"/>
    <property type="match status" value="1"/>
</dbReference>
<evidence type="ECO:0000256" key="3">
    <source>
        <dbReference type="ARBA" id="ARBA00012663"/>
    </source>
</evidence>
<reference evidence="14" key="1">
    <citation type="submission" date="2016-09" db="EMBL/GenBank/DDBJ databases">
        <authorList>
            <person name="Lysoe E."/>
        </authorList>
    </citation>
    <scope>NUCLEOTIDE SEQUENCE [LARGE SCALE GENOMIC DNA]</scope>
    <source>
        <strain evidence="14">LJ96T</strain>
    </source>
</reference>
<feature type="domain" description="Glycoside hydrolase family 20 catalytic" evidence="10">
    <location>
        <begin position="160"/>
        <end position="502"/>
    </location>
</feature>
<evidence type="ECO:0000256" key="4">
    <source>
        <dbReference type="ARBA" id="ARBA00022801"/>
    </source>
</evidence>